<comment type="caution">
    <text evidence="1">The sequence shown here is derived from an EMBL/GenBank/DDBJ whole genome shotgun (WGS) entry which is preliminary data.</text>
</comment>
<accession>A0A101M8S3</accession>
<organism evidence="1 2">
    <name type="scientific">Penicillium freii</name>
    <dbReference type="NCBI Taxonomy" id="48697"/>
    <lineage>
        <taxon>Eukaryota</taxon>
        <taxon>Fungi</taxon>
        <taxon>Dikarya</taxon>
        <taxon>Ascomycota</taxon>
        <taxon>Pezizomycotina</taxon>
        <taxon>Eurotiomycetes</taxon>
        <taxon>Eurotiomycetidae</taxon>
        <taxon>Eurotiales</taxon>
        <taxon>Aspergillaceae</taxon>
        <taxon>Penicillium</taxon>
    </lineage>
</organism>
<dbReference type="AlphaFoldDB" id="A0A101M8S3"/>
<name>A0A101M8S3_PENFR</name>
<reference evidence="1 2" key="1">
    <citation type="submission" date="2015-10" db="EMBL/GenBank/DDBJ databases">
        <title>Genome sequencing of Penicillium freii.</title>
        <authorList>
            <person name="Nguyen H.D."/>
            <person name="Visagie C.M."/>
            <person name="Seifert K.A."/>
        </authorList>
    </citation>
    <scope>NUCLEOTIDE SEQUENCE [LARGE SCALE GENOMIC DNA]</scope>
    <source>
        <strain evidence="1 2">DAOM 242723</strain>
    </source>
</reference>
<evidence type="ECO:0000313" key="2">
    <source>
        <dbReference type="Proteomes" id="UP000055045"/>
    </source>
</evidence>
<dbReference type="EMBL" id="LLXE01000576">
    <property type="protein sequence ID" value="KUM56007.1"/>
    <property type="molecule type" value="Genomic_DNA"/>
</dbReference>
<sequence length="475" mass="52683">MQQRLSAVESLRFQLPYVAFGSRQQTYEALLHSHPESTAPPEQPTASHQPRFFTWVTNNGYGARHASDPAPFSLWDDHVHDFRFPTPEERKWIFDAFRAESVTYSWPDIFIETRYPPNPIPLTVACIAATFIPAGSNCPYLTTNTDYSNPRLSDPLSPHFQLPKWERPSEKQREAVLQALGRLVTVQAVNYIAPIIIVEIALDGRSYSTRSLPGRVGGLLTVYHHSYTPFWPLACQSREHCITPGTVQDTTNYFLTDLQTLCPGVRVECGVTCRDGGYLDATMASTAGVKLRNTDSGDIRLTVSNHGFINSDEVYHPSSQNGGVCIGHIDERFDTLDVALVKLYPSTTFTNGEYFQAQSPNRLIRSTEVQNHTWCCADGMASGAVFLRVAGVKDRSPPRPPGIVVPYTEFITENIYRLYGPTAGSIREGVCGAPIVVDDNEDGSIVGFFQLGAEGSAWALSPCLDDLIDRGWTVI</sequence>
<keyword evidence="2" id="KW-1185">Reference proteome</keyword>
<gene>
    <name evidence="1" type="ORF">ACN42_g11223</name>
</gene>
<proteinExistence type="predicted"/>
<dbReference type="STRING" id="48697.A0A101M8S3"/>
<dbReference type="Proteomes" id="UP000055045">
    <property type="component" value="Unassembled WGS sequence"/>
</dbReference>
<evidence type="ECO:0000313" key="1">
    <source>
        <dbReference type="EMBL" id="KUM56007.1"/>
    </source>
</evidence>
<protein>
    <submittedName>
        <fullName evidence="1">Uncharacterized protein</fullName>
    </submittedName>
</protein>